<gene>
    <name evidence="10" type="ORF">EK0264_04315</name>
</gene>
<feature type="domain" description="Acyl-CoA oxidase/dehydrogenase middle" evidence="8">
    <location>
        <begin position="129"/>
        <end position="222"/>
    </location>
</feature>
<dbReference type="FunCoup" id="A0A7L4YL71">
    <property type="interactions" value="4"/>
</dbReference>
<dbReference type="InterPro" id="IPR037069">
    <property type="entry name" value="AcylCoA_DH/ox_N_sf"/>
</dbReference>
<keyword evidence="3 6" id="KW-0285">Flavoprotein</keyword>
<dbReference type="InterPro" id="IPR009075">
    <property type="entry name" value="AcylCo_DH/oxidase_C"/>
</dbReference>
<dbReference type="SUPFAM" id="SSF47203">
    <property type="entry name" value="Acyl-CoA dehydrogenase C-terminal domain-like"/>
    <property type="match status" value="1"/>
</dbReference>
<dbReference type="KEGG" id="eke:EK0264_04315"/>
<dbReference type="OrthoDB" id="3964153at2"/>
<dbReference type="Gene3D" id="1.10.540.10">
    <property type="entry name" value="Acyl-CoA dehydrogenase/oxidase, N-terminal domain"/>
    <property type="match status" value="1"/>
</dbReference>
<evidence type="ECO:0000313" key="10">
    <source>
        <dbReference type="EMBL" id="QHB99583.1"/>
    </source>
</evidence>
<dbReference type="InterPro" id="IPR046373">
    <property type="entry name" value="Acyl-CoA_Oxase/DH_mid-dom_sf"/>
</dbReference>
<feature type="domain" description="Acyl-CoA dehydrogenase/oxidase N-terminal" evidence="9">
    <location>
        <begin position="7"/>
        <end position="123"/>
    </location>
</feature>
<dbReference type="Gene3D" id="2.40.110.10">
    <property type="entry name" value="Butyryl-CoA Dehydrogenase, subunit A, domain 2"/>
    <property type="match status" value="1"/>
</dbReference>
<keyword evidence="4 6" id="KW-0274">FAD</keyword>
<dbReference type="InParanoid" id="A0A7L4YL71"/>
<dbReference type="InterPro" id="IPR036250">
    <property type="entry name" value="AcylCo_DH-like_C"/>
</dbReference>
<dbReference type="PANTHER" id="PTHR43292">
    <property type="entry name" value="ACYL-COA DEHYDROGENASE"/>
    <property type="match status" value="1"/>
</dbReference>
<accession>A0A7L4YL71</accession>
<dbReference type="EMBL" id="CP047156">
    <property type="protein sequence ID" value="QHB99583.1"/>
    <property type="molecule type" value="Genomic_DNA"/>
</dbReference>
<dbReference type="Pfam" id="PF02770">
    <property type="entry name" value="Acyl-CoA_dh_M"/>
    <property type="match status" value="1"/>
</dbReference>
<evidence type="ECO:0000256" key="4">
    <source>
        <dbReference type="ARBA" id="ARBA00022827"/>
    </source>
</evidence>
<keyword evidence="11" id="KW-1185">Reference proteome</keyword>
<reference evidence="10 11" key="1">
    <citation type="journal article" date="2018" name="Int. J. Syst. Evol. Microbiol.">
        <title>Epidermidibacterium keratini gen. nov., sp. nov., a member of the family Sporichthyaceae, isolated from keratin epidermis.</title>
        <authorList>
            <person name="Lee D.G."/>
            <person name="Trujillo M.E."/>
            <person name="Kang S."/>
            <person name="Nam J.J."/>
            <person name="Kim Y.J."/>
        </authorList>
    </citation>
    <scope>NUCLEOTIDE SEQUENCE [LARGE SCALE GENOMIC DNA]</scope>
    <source>
        <strain evidence="10 11">EPI-7</strain>
    </source>
</reference>
<dbReference type="InterPro" id="IPR009100">
    <property type="entry name" value="AcylCoA_DH/oxidase_NM_dom_sf"/>
</dbReference>
<dbReference type="RefSeq" id="WP_159543287.1">
    <property type="nucleotide sequence ID" value="NZ_CP047156.1"/>
</dbReference>
<dbReference type="Proteomes" id="UP000463857">
    <property type="component" value="Chromosome"/>
</dbReference>
<dbReference type="InterPro" id="IPR006091">
    <property type="entry name" value="Acyl-CoA_Oxase/DH_mid-dom"/>
</dbReference>
<feature type="domain" description="Acyl-CoA dehydrogenase/oxidase C-terminal" evidence="7">
    <location>
        <begin position="234"/>
        <end position="398"/>
    </location>
</feature>
<proteinExistence type="inferred from homology"/>
<name>A0A7L4YL71_9ACTN</name>
<keyword evidence="5 6" id="KW-0560">Oxidoreductase</keyword>
<comment type="similarity">
    <text evidence="2 6">Belongs to the acyl-CoA dehydrogenase family.</text>
</comment>
<dbReference type="GO" id="GO:0050660">
    <property type="term" value="F:flavin adenine dinucleotide binding"/>
    <property type="evidence" value="ECO:0007669"/>
    <property type="project" value="InterPro"/>
</dbReference>
<dbReference type="GO" id="GO:0005886">
    <property type="term" value="C:plasma membrane"/>
    <property type="evidence" value="ECO:0007669"/>
    <property type="project" value="TreeGrafter"/>
</dbReference>
<evidence type="ECO:0000256" key="1">
    <source>
        <dbReference type="ARBA" id="ARBA00001974"/>
    </source>
</evidence>
<evidence type="ECO:0000256" key="5">
    <source>
        <dbReference type="ARBA" id="ARBA00023002"/>
    </source>
</evidence>
<dbReference type="AlphaFoldDB" id="A0A7L4YL71"/>
<dbReference type="FunFam" id="2.40.110.10:FF:000011">
    <property type="entry name" value="Acyl-CoA dehydrogenase FadE34"/>
    <property type="match status" value="1"/>
</dbReference>
<dbReference type="Gene3D" id="1.20.140.10">
    <property type="entry name" value="Butyryl-CoA Dehydrogenase, subunit A, domain 3"/>
    <property type="match status" value="1"/>
</dbReference>
<evidence type="ECO:0000313" key="11">
    <source>
        <dbReference type="Proteomes" id="UP000463857"/>
    </source>
</evidence>
<comment type="cofactor">
    <cofactor evidence="1 6">
        <name>FAD</name>
        <dbReference type="ChEBI" id="CHEBI:57692"/>
    </cofactor>
</comment>
<evidence type="ECO:0000256" key="6">
    <source>
        <dbReference type="RuleBase" id="RU362125"/>
    </source>
</evidence>
<evidence type="ECO:0000256" key="2">
    <source>
        <dbReference type="ARBA" id="ARBA00009347"/>
    </source>
</evidence>
<dbReference type="SUPFAM" id="SSF56645">
    <property type="entry name" value="Acyl-CoA dehydrogenase NM domain-like"/>
    <property type="match status" value="1"/>
</dbReference>
<dbReference type="GO" id="GO:0016627">
    <property type="term" value="F:oxidoreductase activity, acting on the CH-CH group of donors"/>
    <property type="evidence" value="ECO:0007669"/>
    <property type="project" value="InterPro"/>
</dbReference>
<evidence type="ECO:0000259" key="9">
    <source>
        <dbReference type="Pfam" id="PF02771"/>
    </source>
</evidence>
<evidence type="ECO:0000259" key="8">
    <source>
        <dbReference type="Pfam" id="PF02770"/>
    </source>
</evidence>
<dbReference type="Pfam" id="PF02771">
    <property type="entry name" value="Acyl-CoA_dh_N"/>
    <property type="match status" value="1"/>
</dbReference>
<organism evidence="10 11">
    <name type="scientific">Epidermidibacterium keratini</name>
    <dbReference type="NCBI Taxonomy" id="1891644"/>
    <lineage>
        <taxon>Bacteria</taxon>
        <taxon>Bacillati</taxon>
        <taxon>Actinomycetota</taxon>
        <taxon>Actinomycetes</taxon>
        <taxon>Sporichthyales</taxon>
        <taxon>Sporichthyaceae</taxon>
        <taxon>Epidermidibacterium</taxon>
    </lineage>
</organism>
<evidence type="ECO:0000259" key="7">
    <source>
        <dbReference type="Pfam" id="PF00441"/>
    </source>
</evidence>
<dbReference type="Pfam" id="PF00441">
    <property type="entry name" value="Acyl-CoA_dh_1"/>
    <property type="match status" value="1"/>
</dbReference>
<dbReference type="PANTHER" id="PTHR43292:SF3">
    <property type="entry name" value="ACYL-COA DEHYDROGENASE FADE29"/>
    <property type="match status" value="1"/>
</dbReference>
<dbReference type="InterPro" id="IPR013786">
    <property type="entry name" value="AcylCoA_DH/ox_N"/>
</dbReference>
<evidence type="ECO:0000256" key="3">
    <source>
        <dbReference type="ARBA" id="ARBA00022630"/>
    </source>
</evidence>
<sequence>MDISADPELEQFRADVAAFLDQAPTEEIRRTGRRTTSVFPPFDQVMAWQRILADKGWAAPGWPVEYGGTGWSIEQRLVFAEEYQRRDLPPLLPNGLKMIGPLIIDKGSEEQKKRYLPGILNGEDYWTQGYSEPGSGSDLASLRTTAVRDGDDYIINGSKIWTTLAHRANRMFMLVRTSSDGPKQAGITFLLLDRMDYPGMQVRPIVNLTGEEEQCEVFFEDVRVPQSSRVGEENDGWAISKHLLTYERGASLQAPTMQRHLEKIADAAAQRPGPQGGVLADDPVFARDLGELAAEIASFGHVEMLILSQHPMTADPAMPSMNKVMLSELTQKVTVLMTRVAGIAGVPLQLDALDPASGVDPLGSELDLVAMPYYLNSRATTIYAGTNEVQRGLIARSLTPGRR</sequence>
<protein>
    <submittedName>
        <fullName evidence="10">Acyl-CoA dehydrogenase</fullName>
    </submittedName>
</protein>
<dbReference type="InterPro" id="IPR052161">
    <property type="entry name" value="Mycobact_Acyl-CoA_DH"/>
</dbReference>